<reference evidence="2 3" key="1">
    <citation type="journal article" date="2018" name="Nat. Ecol. Evol.">
        <title>Genomic signatures of mitonuclear coevolution across populations of Tigriopus californicus.</title>
        <authorList>
            <person name="Barreto F.S."/>
            <person name="Watson E.T."/>
            <person name="Lima T.G."/>
            <person name="Willett C.S."/>
            <person name="Edmands S."/>
            <person name="Li W."/>
            <person name="Burton R.S."/>
        </authorList>
    </citation>
    <scope>NUCLEOTIDE SEQUENCE [LARGE SCALE GENOMIC DNA]</scope>
    <source>
        <strain evidence="2 3">San Diego</strain>
    </source>
</reference>
<organism evidence="2 3">
    <name type="scientific">Tigriopus californicus</name>
    <name type="common">Marine copepod</name>
    <dbReference type="NCBI Taxonomy" id="6832"/>
    <lineage>
        <taxon>Eukaryota</taxon>
        <taxon>Metazoa</taxon>
        <taxon>Ecdysozoa</taxon>
        <taxon>Arthropoda</taxon>
        <taxon>Crustacea</taxon>
        <taxon>Multicrustacea</taxon>
        <taxon>Hexanauplia</taxon>
        <taxon>Copepoda</taxon>
        <taxon>Harpacticoida</taxon>
        <taxon>Harpacticidae</taxon>
        <taxon>Tigriopus</taxon>
    </lineage>
</organism>
<dbReference type="PANTHER" id="PTHR34717:SF1">
    <property type="entry name" value="EG:BACR7A4.20 PROTEIN"/>
    <property type="match status" value="1"/>
</dbReference>
<protein>
    <submittedName>
        <fullName evidence="2">Uncharacterized protein</fullName>
    </submittedName>
</protein>
<feature type="signal peptide" evidence="1">
    <location>
        <begin position="1"/>
        <end position="18"/>
    </location>
</feature>
<accession>A0A553N9H0</accession>
<keyword evidence="3" id="KW-1185">Reference proteome</keyword>
<sequence>MWLWGVICVFILLTIRWTVKWPQSRNGIYSRKGPFYPLKFCAFYLLVSLRKFSAARSPTSGEAGRGKKSYADPRQMERAQPFSDDAKAFDAVFFSGSDQDGNFLVAAMERKKNKKCNSVLYLRLAGKGLFRGPWLPDTSVAADKDDAWESQGLKFHPVEPLRRWSIKFEGKVNKVSDQTESMQVQIDGDWSSDHGIFDYDTDMSASATARVFAKEPWNKQYFSDLQKAHQTHYEQLGDLRLRIQIENDSEPSVMHFQTFRDHSYGAKRDWKLMHRYVFHHVFLANRWKAVVGVVCQPHTCTTLECGFVCLPNGSIWPVDHCSLELANHGEGGDPPQQYGFVFSAGGQEYQMQVHIQERVAHFYGEEQECRIMECFAQYQVNGISGSGICEWQNRNVKSMMAS</sequence>
<dbReference type="STRING" id="6832.A0A553N9H0"/>
<name>A0A553N9H0_TIGCA</name>
<evidence type="ECO:0000256" key="1">
    <source>
        <dbReference type="SAM" id="SignalP"/>
    </source>
</evidence>
<dbReference type="AlphaFoldDB" id="A0A553N9H0"/>
<proteinExistence type="predicted"/>
<comment type="caution">
    <text evidence="2">The sequence shown here is derived from an EMBL/GenBank/DDBJ whole genome shotgun (WGS) entry which is preliminary data.</text>
</comment>
<gene>
    <name evidence="2" type="ORF">TCAL_16245</name>
</gene>
<dbReference type="EMBL" id="VCGU01000459">
    <property type="protein sequence ID" value="TRY62049.1"/>
    <property type="molecule type" value="Genomic_DNA"/>
</dbReference>
<dbReference type="OMA" id="HSFGTER"/>
<feature type="chain" id="PRO_5021959506" evidence="1">
    <location>
        <begin position="19"/>
        <end position="402"/>
    </location>
</feature>
<evidence type="ECO:0000313" key="2">
    <source>
        <dbReference type="EMBL" id="TRY62049.1"/>
    </source>
</evidence>
<dbReference type="PANTHER" id="PTHR34717">
    <property type="entry name" value="EG:BACR7A4.20 PROTEIN"/>
    <property type="match status" value="1"/>
</dbReference>
<dbReference type="OrthoDB" id="5798273at2759"/>
<keyword evidence="1" id="KW-0732">Signal</keyword>
<dbReference type="Proteomes" id="UP000318571">
    <property type="component" value="Chromosome 8"/>
</dbReference>
<evidence type="ECO:0000313" key="3">
    <source>
        <dbReference type="Proteomes" id="UP000318571"/>
    </source>
</evidence>